<protein>
    <submittedName>
        <fullName evidence="1">Uncharacterized protein</fullName>
    </submittedName>
</protein>
<proteinExistence type="predicted"/>
<dbReference type="Proteomes" id="UP001149719">
    <property type="component" value="Unassembled WGS sequence"/>
</dbReference>
<accession>A0ABT4JPZ1</accession>
<sequence>MALTFGNRDEGFGSELVCPNCGSSHLHQKIVDVYERHEDARTGLHAQIKDNKSITDANMTENPSPRRQGMLIHFNCEECTTSPTLKIFQHKGTTYMDFQ</sequence>
<gene>
    <name evidence="1" type="ORF">O1D97_01890</name>
</gene>
<evidence type="ECO:0000313" key="2">
    <source>
        <dbReference type="Proteomes" id="UP001149719"/>
    </source>
</evidence>
<comment type="caution">
    <text evidence="1">The sequence shown here is derived from an EMBL/GenBank/DDBJ whole genome shotgun (WGS) entry which is preliminary data.</text>
</comment>
<keyword evidence="2" id="KW-1185">Reference proteome</keyword>
<organism evidence="1 2">
    <name type="scientific">Marinomonas phaeophyticola</name>
    <dbReference type="NCBI Taxonomy" id="3004091"/>
    <lineage>
        <taxon>Bacteria</taxon>
        <taxon>Pseudomonadati</taxon>
        <taxon>Pseudomonadota</taxon>
        <taxon>Gammaproteobacteria</taxon>
        <taxon>Oceanospirillales</taxon>
        <taxon>Oceanospirillaceae</taxon>
        <taxon>Marinomonas</taxon>
    </lineage>
</organism>
<dbReference type="RefSeq" id="WP_269122308.1">
    <property type="nucleotide sequence ID" value="NZ_JAPUBN010000006.1"/>
</dbReference>
<dbReference type="EMBL" id="JAPUBN010000006">
    <property type="protein sequence ID" value="MCZ2720427.1"/>
    <property type="molecule type" value="Genomic_DNA"/>
</dbReference>
<evidence type="ECO:0000313" key="1">
    <source>
        <dbReference type="EMBL" id="MCZ2720427.1"/>
    </source>
</evidence>
<name>A0ABT4JPZ1_9GAMM</name>
<reference evidence="1" key="1">
    <citation type="submission" date="2022-12" db="EMBL/GenBank/DDBJ databases">
        <title>Marinomonas 15G1-11 sp. nov, isolated from marine algae.</title>
        <authorList>
            <person name="Butt M."/>
            <person name="Choi D.G."/>
            <person name="Kim J.M."/>
            <person name="Lee J.K."/>
            <person name="Baek J.H."/>
            <person name="Jeon C.O."/>
        </authorList>
    </citation>
    <scope>NUCLEOTIDE SEQUENCE</scope>
    <source>
        <strain evidence="1">15G1-11</strain>
    </source>
</reference>